<name>A0A143HFA5_9BACL</name>
<dbReference type="InterPro" id="IPR030392">
    <property type="entry name" value="S74_ICA"/>
</dbReference>
<dbReference type="Proteomes" id="UP000076021">
    <property type="component" value="Chromosome"/>
</dbReference>
<organism evidence="2 3">
    <name type="scientific">Rummeliibacillus stabekisii</name>
    <dbReference type="NCBI Taxonomy" id="241244"/>
    <lineage>
        <taxon>Bacteria</taxon>
        <taxon>Bacillati</taxon>
        <taxon>Bacillota</taxon>
        <taxon>Bacilli</taxon>
        <taxon>Bacillales</taxon>
        <taxon>Caryophanaceae</taxon>
        <taxon>Rummeliibacillus</taxon>
    </lineage>
</organism>
<evidence type="ECO:0000313" key="2">
    <source>
        <dbReference type="EMBL" id="AMX00405.1"/>
    </source>
</evidence>
<dbReference type="Pfam" id="PF13884">
    <property type="entry name" value="Peptidase_S74"/>
    <property type="match status" value="1"/>
</dbReference>
<evidence type="ECO:0000259" key="1">
    <source>
        <dbReference type="Pfam" id="PF13884"/>
    </source>
</evidence>
<gene>
    <name evidence="2" type="ORF">ATY39_13890</name>
</gene>
<reference evidence="3" key="2">
    <citation type="submission" date="2016-03" db="EMBL/GenBank/DDBJ databases">
        <authorList>
            <person name="Ploux O."/>
        </authorList>
    </citation>
    <scope>NUCLEOTIDE SEQUENCE [LARGE SCALE GENOMIC DNA]</scope>
    <source>
        <strain evidence="3">PP9</strain>
    </source>
</reference>
<keyword evidence="3" id="KW-1185">Reference proteome</keyword>
<protein>
    <recommendedName>
        <fullName evidence="1">Peptidase S74 domain-containing protein</fullName>
    </recommendedName>
</protein>
<dbReference type="AlphaFoldDB" id="A0A143HFA5"/>
<reference evidence="2 3" key="1">
    <citation type="journal article" date="2016" name="Genome Announc.">
        <title>Whole-Genome Sequence of Rummeliibacillus stabekisii Strain PP9 Isolated from Antarctic Soil.</title>
        <authorList>
            <person name="da Mota F.F."/>
            <person name="Vollu R.E."/>
            <person name="Jurelevicius D."/>
            <person name="Seldin L."/>
        </authorList>
    </citation>
    <scope>NUCLEOTIDE SEQUENCE [LARGE SCALE GENOMIC DNA]</scope>
    <source>
        <strain evidence="2 3">PP9</strain>
    </source>
</reference>
<sequence length="282" mass="30716">MAFTKQLPEWNALGVEPPQSLKEGGWKAGVKPPADYFNWLQNKAFKAIEELQLKAGEIKSINGQLPDEKGNIIINVDTSNFATKEELKAKYSKPANGIPKSDFASDVQTSLSKADGSAKQTDLEALDKKVSEHQAATKDYVNTRGFLSGSDLSSGYTIGAWNIGTSNLNSASGNIKMGNSTGNIVCNNLTQTSKRELKKNIKSWDGDGYGIVKSVPVRQFQYIDELDEEFPHVGFILDEVSPWMADIEGNGVSVNQTVNILFDALQTAIAKIERLEGVINNG</sequence>
<proteinExistence type="predicted"/>
<dbReference type="STRING" id="241244.ATY39_13890"/>
<feature type="domain" description="Peptidase S74" evidence="1">
    <location>
        <begin position="195"/>
        <end position="241"/>
    </location>
</feature>
<dbReference type="OrthoDB" id="2667109at2"/>
<evidence type="ECO:0000313" key="3">
    <source>
        <dbReference type="Proteomes" id="UP000076021"/>
    </source>
</evidence>
<accession>A0A143HFA5</accession>
<dbReference type="RefSeq" id="WP_066790742.1">
    <property type="nucleotide sequence ID" value="NZ_CP014806.1"/>
</dbReference>
<dbReference type="KEGG" id="rst:ATY39_13890"/>
<dbReference type="EMBL" id="CP014806">
    <property type="protein sequence ID" value="AMX00405.1"/>
    <property type="molecule type" value="Genomic_DNA"/>
</dbReference>